<keyword evidence="11" id="KW-1185">Reference proteome</keyword>
<protein>
    <recommendedName>
        <fullName evidence="3">asparagine synthase (glutamine-hydrolyzing)</fullName>
        <ecNumber evidence="3">6.3.5.4</ecNumber>
    </recommendedName>
</protein>
<dbReference type="SUPFAM" id="SSF52402">
    <property type="entry name" value="Adenine nucleotide alpha hydrolases-like"/>
    <property type="match status" value="1"/>
</dbReference>
<evidence type="ECO:0000256" key="4">
    <source>
        <dbReference type="ARBA" id="ARBA00022741"/>
    </source>
</evidence>
<dbReference type="Proteomes" id="UP001317870">
    <property type="component" value="Chromosome"/>
</dbReference>
<proteinExistence type="inferred from homology"/>
<dbReference type="PROSITE" id="PS51278">
    <property type="entry name" value="GATASE_TYPE_2"/>
    <property type="match status" value="1"/>
</dbReference>
<dbReference type="PANTHER" id="PTHR43284:SF1">
    <property type="entry name" value="ASPARAGINE SYNTHETASE"/>
    <property type="match status" value="1"/>
</dbReference>
<feature type="domain" description="Glutamine amidotransferase type-2" evidence="9">
    <location>
        <begin position="2"/>
        <end position="215"/>
    </location>
</feature>
<evidence type="ECO:0000259" key="9">
    <source>
        <dbReference type="PROSITE" id="PS51278"/>
    </source>
</evidence>
<dbReference type="InterPro" id="IPR033738">
    <property type="entry name" value="AsnB_N"/>
</dbReference>
<dbReference type="InterPro" id="IPR014729">
    <property type="entry name" value="Rossmann-like_a/b/a_fold"/>
</dbReference>
<keyword evidence="7" id="KW-0315">Glutamine amidotransferase</keyword>
<keyword evidence="6" id="KW-0028">Amino-acid biosynthesis</keyword>
<comment type="pathway">
    <text evidence="1">Amino-acid biosynthesis; L-asparagine biosynthesis; L-asparagine from L-aspartate (L-Gln route): step 1/1.</text>
</comment>
<evidence type="ECO:0000256" key="8">
    <source>
        <dbReference type="ARBA" id="ARBA00048741"/>
    </source>
</evidence>
<dbReference type="InterPro" id="IPR006426">
    <property type="entry name" value="Asn_synth_AEB"/>
</dbReference>
<evidence type="ECO:0000256" key="2">
    <source>
        <dbReference type="ARBA" id="ARBA00005752"/>
    </source>
</evidence>
<reference evidence="10 11" key="1">
    <citation type="submission" date="2022-11" db="EMBL/GenBank/DDBJ databases">
        <title>Genome Sequencing of Nocardia sp. ON39_IFM12276 and assembly.</title>
        <authorList>
            <person name="Shimojima M."/>
            <person name="Toyokawa M."/>
            <person name="Uesaka K."/>
        </authorList>
    </citation>
    <scope>NUCLEOTIDE SEQUENCE [LARGE SCALE GENOMIC DNA]</scope>
    <source>
        <strain evidence="10 11">IFM 12276</strain>
    </source>
</reference>
<comment type="catalytic activity">
    <reaction evidence="8">
        <text>L-aspartate + L-glutamine + ATP + H2O = L-asparagine + L-glutamate + AMP + diphosphate + H(+)</text>
        <dbReference type="Rhea" id="RHEA:12228"/>
        <dbReference type="ChEBI" id="CHEBI:15377"/>
        <dbReference type="ChEBI" id="CHEBI:15378"/>
        <dbReference type="ChEBI" id="CHEBI:29985"/>
        <dbReference type="ChEBI" id="CHEBI:29991"/>
        <dbReference type="ChEBI" id="CHEBI:30616"/>
        <dbReference type="ChEBI" id="CHEBI:33019"/>
        <dbReference type="ChEBI" id="CHEBI:58048"/>
        <dbReference type="ChEBI" id="CHEBI:58359"/>
        <dbReference type="ChEBI" id="CHEBI:456215"/>
        <dbReference type="EC" id="6.3.5.4"/>
    </reaction>
</comment>
<accession>A0ABN6TZ57</accession>
<name>A0ABN6TZ57_9NOCA</name>
<dbReference type="InterPro" id="IPR029055">
    <property type="entry name" value="Ntn_hydrolases_N"/>
</dbReference>
<dbReference type="Gene3D" id="3.40.50.620">
    <property type="entry name" value="HUPs"/>
    <property type="match status" value="1"/>
</dbReference>
<dbReference type="CDD" id="cd00712">
    <property type="entry name" value="AsnB"/>
    <property type="match status" value="1"/>
</dbReference>
<evidence type="ECO:0000313" key="10">
    <source>
        <dbReference type="EMBL" id="BDT98180.1"/>
    </source>
</evidence>
<dbReference type="Pfam" id="PF13537">
    <property type="entry name" value="GATase_7"/>
    <property type="match status" value="1"/>
</dbReference>
<comment type="similarity">
    <text evidence="2">Belongs to the asparagine synthetase family.</text>
</comment>
<dbReference type="Gene3D" id="3.60.20.10">
    <property type="entry name" value="Glutamine Phosphoribosylpyrophosphate, subunit 1, domain 1"/>
    <property type="match status" value="1"/>
</dbReference>
<sequence>MCGITGWVDWERDLTQERPLLEAMTDTLIPRGPDAGGLWLSPRAALGHRRLAVIDIEGGVQPMQAGRDGEQPCVLTFSGEIYNFRELRGELQLRGHHFHTRSDTEVLLHSYLEWGDQCLRRLNGMFAFGIWDPNRQALLLGRDRLGVKPLFYLSYTTGALFGSELKAVLANPIAPAEVDTEGLAEVLCFTQTPGHAVFRNIRALRPGHYAWIDRRGCREQRYWALGSGGHPDDLPTTTAAVRELLEDIVRRQLIADVPVGTLLSGGLDSSAVTALATGVLNRDERGRLATYSIDFEGNQDNFQPSAVRPEQDTPFARMVARHVRSDHTELLLRTDEVIKARSEVLRARDLPGLADTNAAQYLLFREVKRHSTVALSGESADEVFGGYPWFFDRRMLDAATFPWAVSVAAFEPILDPELWRLLRPREYIADRYAQTMAEVPVLDGEVPADARIREMFYVNLTRWLTMLLDFKDRMSMRVGLEVRVPFCDHRLVEYLWNTPWAFKTADGRVKGLLRNAVADLLPTPVLDRKKTSFPVSQHPAYEQALRQEMRAELADPDSPLLPLVRREAVLDLLAGPLGAQGMWRSADTLSFLLQLAEWLRVYHISVR</sequence>
<dbReference type="PIRSF" id="PIRSF001589">
    <property type="entry name" value="Asn_synthetase_glu-h"/>
    <property type="match status" value="1"/>
</dbReference>
<dbReference type="SUPFAM" id="SSF56235">
    <property type="entry name" value="N-terminal nucleophile aminohydrolases (Ntn hydrolases)"/>
    <property type="match status" value="1"/>
</dbReference>
<dbReference type="InterPro" id="IPR001962">
    <property type="entry name" value="Asn_synthase"/>
</dbReference>
<organism evidence="10 11">
    <name type="scientific">Nocardia sputorum</name>
    <dbReference type="NCBI Taxonomy" id="2984338"/>
    <lineage>
        <taxon>Bacteria</taxon>
        <taxon>Bacillati</taxon>
        <taxon>Actinomycetota</taxon>
        <taxon>Actinomycetes</taxon>
        <taxon>Mycobacteriales</taxon>
        <taxon>Nocardiaceae</taxon>
        <taxon>Nocardia</taxon>
    </lineage>
</organism>
<dbReference type="Pfam" id="PF00733">
    <property type="entry name" value="Asn_synthase"/>
    <property type="match status" value="1"/>
</dbReference>
<dbReference type="RefSeq" id="WP_281878177.1">
    <property type="nucleotide sequence ID" value="NZ_AP026978.1"/>
</dbReference>
<dbReference type="CDD" id="cd01991">
    <property type="entry name" value="Asn_synthase_B_C"/>
    <property type="match status" value="1"/>
</dbReference>
<keyword evidence="4" id="KW-0547">Nucleotide-binding</keyword>
<dbReference type="InterPro" id="IPR017932">
    <property type="entry name" value="GATase_2_dom"/>
</dbReference>
<keyword evidence="6" id="KW-0061">Asparagine biosynthesis</keyword>
<evidence type="ECO:0000256" key="7">
    <source>
        <dbReference type="ARBA" id="ARBA00022962"/>
    </source>
</evidence>
<dbReference type="EMBL" id="AP026978">
    <property type="protein sequence ID" value="BDT98180.1"/>
    <property type="molecule type" value="Genomic_DNA"/>
</dbReference>
<dbReference type="EC" id="6.3.5.4" evidence="3"/>
<dbReference type="NCBIfam" id="TIGR01536">
    <property type="entry name" value="asn_synth_AEB"/>
    <property type="match status" value="1"/>
</dbReference>
<evidence type="ECO:0000256" key="5">
    <source>
        <dbReference type="ARBA" id="ARBA00022840"/>
    </source>
</evidence>
<evidence type="ECO:0000256" key="1">
    <source>
        <dbReference type="ARBA" id="ARBA00005187"/>
    </source>
</evidence>
<dbReference type="InterPro" id="IPR051786">
    <property type="entry name" value="ASN_synthetase/amidase"/>
</dbReference>
<keyword evidence="5" id="KW-0067">ATP-binding</keyword>
<evidence type="ECO:0000256" key="3">
    <source>
        <dbReference type="ARBA" id="ARBA00012737"/>
    </source>
</evidence>
<dbReference type="PANTHER" id="PTHR43284">
    <property type="entry name" value="ASPARAGINE SYNTHETASE (GLUTAMINE-HYDROLYZING)"/>
    <property type="match status" value="1"/>
</dbReference>
<gene>
    <name evidence="10" type="ORF">IFM12276_12090</name>
</gene>
<evidence type="ECO:0000313" key="11">
    <source>
        <dbReference type="Proteomes" id="UP001317870"/>
    </source>
</evidence>
<evidence type="ECO:0000256" key="6">
    <source>
        <dbReference type="ARBA" id="ARBA00022888"/>
    </source>
</evidence>